<dbReference type="STRING" id="65499.SAMN04488000_11745"/>
<proteinExistence type="predicted"/>
<evidence type="ECO:0000313" key="2">
    <source>
        <dbReference type="Proteomes" id="UP000199503"/>
    </source>
</evidence>
<dbReference type="OrthoDB" id="3603919at2"/>
<gene>
    <name evidence="1" type="ORF">SAMN04488000_11745</name>
</gene>
<sequence length="327" mass="35219">MSTPTAPEQAGTRALSCYTANLARYLLRDDPDALDAIARSVRLAVRVDPAGDALAVSHHAVPLHELPRDGVLAHASAATGESALAGVAEELDRHGQVLVAASSAALPWSVALPEDSAPHLLLVDGRGSSRWHVVDDFSALLPEGRQEPFEGWLEDAALLSAMAPPAAPEPEHRVRDEHLFGVPVPPPPADRHRWFVLGSPGRSSPGLPGDWLRGADAIGALSEFWSGVGEHPGRARFLDDVWAASQHHTFRYARLLHTRQPSDQDAETFLAASAAWRDLPMALHFAVRSAERGRSRPSVVKATFDHLLAVETAARRVIGHYGYLSTT</sequence>
<evidence type="ECO:0008006" key="3">
    <source>
        <dbReference type="Google" id="ProtNLM"/>
    </source>
</evidence>
<dbReference type="Proteomes" id="UP000199503">
    <property type="component" value="Unassembled WGS sequence"/>
</dbReference>
<name>A0A1H9V5L8_9PSEU</name>
<dbReference type="RefSeq" id="WP_089922616.1">
    <property type="nucleotide sequence ID" value="NZ_FOFV01000017.1"/>
</dbReference>
<dbReference type="EMBL" id="FOFV01000017">
    <property type="protein sequence ID" value="SES17036.1"/>
    <property type="molecule type" value="Genomic_DNA"/>
</dbReference>
<protein>
    <recommendedName>
        <fullName evidence="3">Butirosin biosynthesis protein H, N-terminal</fullName>
    </recommendedName>
</protein>
<organism evidence="1 2">
    <name type="scientific">Lentzea albida</name>
    <dbReference type="NCBI Taxonomy" id="65499"/>
    <lineage>
        <taxon>Bacteria</taxon>
        <taxon>Bacillati</taxon>
        <taxon>Actinomycetota</taxon>
        <taxon>Actinomycetes</taxon>
        <taxon>Pseudonocardiales</taxon>
        <taxon>Pseudonocardiaceae</taxon>
        <taxon>Lentzea</taxon>
    </lineage>
</organism>
<accession>A0A1H9V5L8</accession>
<keyword evidence="2" id="KW-1185">Reference proteome</keyword>
<evidence type="ECO:0000313" key="1">
    <source>
        <dbReference type="EMBL" id="SES17036.1"/>
    </source>
</evidence>
<dbReference type="AlphaFoldDB" id="A0A1H9V5L8"/>
<reference evidence="2" key="1">
    <citation type="submission" date="2016-10" db="EMBL/GenBank/DDBJ databases">
        <authorList>
            <person name="Varghese N."/>
            <person name="Submissions S."/>
        </authorList>
    </citation>
    <scope>NUCLEOTIDE SEQUENCE [LARGE SCALE GENOMIC DNA]</scope>
    <source>
        <strain evidence="2">DSM 44437</strain>
    </source>
</reference>